<feature type="transmembrane region" description="Helical" evidence="1">
    <location>
        <begin position="326"/>
        <end position="344"/>
    </location>
</feature>
<keyword evidence="2" id="KW-0732">Signal</keyword>
<dbReference type="Proteomes" id="UP001164390">
    <property type="component" value="Chromosome"/>
</dbReference>
<accession>A0AA46YNF4</accession>
<feature type="transmembrane region" description="Helical" evidence="1">
    <location>
        <begin position="587"/>
        <end position="608"/>
    </location>
</feature>
<sequence>MTRRNATWAALAAAVVVLLLAAVRIADGADTHPLPPADRVVVLGVPGLTWDDIDTDETPHLAAATEHGQSGMLTARGAGSFTCPLDGWTTLGAGNRAMYSDIDRSCDEQRTSAADPRSAADANEDFKFGAEVGALGRAVECTTVYGTAARLAASDGSGESDVRRRGMPSDVDPATWAKRWSTCPLTLMTTPALGHGDRRAVRVAEADRLVGALIGALEHSSATRLLIVGVSDTPGTAPTMNAAIAVGAGDEAGVLRSASTGRTSYVQLIDVAPTVLDVLGIDQPTSMTGRAWQATDDSANAGDRIDEFREATAKADAHRSITAPSFWAWDVLVAGFCLFAVVLLRRGPGTSGLRLAGVAVGSAPVGTFLANLVPWWRADPYWPAYVLAVAGATAVVAAVAWFGPWRRLPFGPPVAVAVVTVGTLAIDVVFGSVLQLDSTLGYNPIVAGRFVGFGNMPFAVYAVAGMIVMAALMAGRARRQVYVVGAVGGVTMVAINGAPGVGSDFGGVLALVPAVVLLTAVAAGHRLTWIGVAAALVGGVVVVSVVAILDHLRPEEAQTHLGRFVGQVLDGTAWQIVDRKLDANLNLLLHSPVAILVPVLLAMCWWLLRASDAPGRLLARSYSPIVAATYVGVATVALVGTAINDSGIAVLVAAGAVAVPLWVASLDKVRK</sequence>
<feature type="transmembrane region" description="Helical" evidence="1">
    <location>
        <begin position="648"/>
        <end position="666"/>
    </location>
</feature>
<protein>
    <submittedName>
        <fullName evidence="3">Uncharacterized protein</fullName>
    </submittedName>
</protein>
<keyword evidence="1" id="KW-0472">Membrane</keyword>
<keyword evidence="1" id="KW-1133">Transmembrane helix</keyword>
<dbReference type="InterPro" id="IPR017850">
    <property type="entry name" value="Alkaline_phosphatase_core_sf"/>
</dbReference>
<gene>
    <name evidence="3" type="ORF">L0C25_10950</name>
</gene>
<evidence type="ECO:0000256" key="1">
    <source>
        <dbReference type="SAM" id="Phobius"/>
    </source>
</evidence>
<feature type="signal peptide" evidence="2">
    <location>
        <begin position="1"/>
        <end position="28"/>
    </location>
</feature>
<dbReference type="KEGG" id="sgrg:L0C25_10950"/>
<proteinExistence type="predicted"/>
<feature type="transmembrane region" description="Helical" evidence="1">
    <location>
        <begin position="356"/>
        <end position="376"/>
    </location>
</feature>
<reference evidence="3" key="1">
    <citation type="submission" date="2022-01" db="EMBL/GenBank/DDBJ databases">
        <title>Nocardioidaceae gen. sp. A5X3R13.</title>
        <authorList>
            <person name="Lopez Marin M.A."/>
            <person name="Uhlik O."/>
        </authorList>
    </citation>
    <scope>NUCLEOTIDE SEQUENCE</scope>
    <source>
        <strain evidence="3">A5X3R13</strain>
    </source>
</reference>
<dbReference type="SUPFAM" id="SSF53649">
    <property type="entry name" value="Alkaline phosphatase-like"/>
    <property type="match status" value="1"/>
</dbReference>
<dbReference type="EMBL" id="CP094970">
    <property type="protein sequence ID" value="UYM07559.1"/>
    <property type="molecule type" value="Genomic_DNA"/>
</dbReference>
<feature type="transmembrane region" description="Helical" evidence="1">
    <location>
        <begin position="530"/>
        <end position="549"/>
    </location>
</feature>
<keyword evidence="1" id="KW-0812">Transmembrane</keyword>
<feature type="transmembrane region" description="Helical" evidence="1">
    <location>
        <begin position="456"/>
        <end position="474"/>
    </location>
</feature>
<dbReference type="RefSeq" id="WP_271636535.1">
    <property type="nucleotide sequence ID" value="NZ_CP094970.1"/>
</dbReference>
<name>A0AA46YNF4_9ACTN</name>
<feature type="transmembrane region" description="Helical" evidence="1">
    <location>
        <begin position="481"/>
        <end position="499"/>
    </location>
</feature>
<evidence type="ECO:0000313" key="4">
    <source>
        <dbReference type="Proteomes" id="UP001164390"/>
    </source>
</evidence>
<dbReference type="Gene3D" id="3.40.720.10">
    <property type="entry name" value="Alkaline Phosphatase, subunit A"/>
    <property type="match status" value="1"/>
</dbReference>
<feature type="transmembrane region" description="Helical" evidence="1">
    <location>
        <begin position="414"/>
        <end position="436"/>
    </location>
</feature>
<evidence type="ECO:0000256" key="2">
    <source>
        <dbReference type="SAM" id="SignalP"/>
    </source>
</evidence>
<feature type="transmembrane region" description="Helical" evidence="1">
    <location>
        <begin position="620"/>
        <end position="642"/>
    </location>
</feature>
<organism evidence="3 4">
    <name type="scientific">Solicola gregarius</name>
    <dbReference type="NCBI Taxonomy" id="2908642"/>
    <lineage>
        <taxon>Bacteria</taxon>
        <taxon>Bacillati</taxon>
        <taxon>Actinomycetota</taxon>
        <taxon>Actinomycetes</taxon>
        <taxon>Propionibacteriales</taxon>
        <taxon>Nocardioidaceae</taxon>
        <taxon>Solicola</taxon>
    </lineage>
</organism>
<dbReference type="AlphaFoldDB" id="A0AA46YNF4"/>
<feature type="transmembrane region" description="Helical" evidence="1">
    <location>
        <begin position="382"/>
        <end position="402"/>
    </location>
</feature>
<keyword evidence="4" id="KW-1185">Reference proteome</keyword>
<feature type="chain" id="PRO_5041433081" evidence="2">
    <location>
        <begin position="29"/>
        <end position="671"/>
    </location>
</feature>
<evidence type="ECO:0000313" key="3">
    <source>
        <dbReference type="EMBL" id="UYM07559.1"/>
    </source>
</evidence>
<feature type="transmembrane region" description="Helical" evidence="1">
    <location>
        <begin position="505"/>
        <end position="523"/>
    </location>
</feature>